<dbReference type="InterPro" id="IPR036388">
    <property type="entry name" value="WH-like_DNA-bd_sf"/>
</dbReference>
<dbReference type="PANTHER" id="PTHR33204">
    <property type="entry name" value="TRANSCRIPTIONAL REGULATOR, MARR FAMILY"/>
    <property type="match status" value="1"/>
</dbReference>
<organism evidence="5 6">
    <name type="scientific">Streptomyces lannensis</name>
    <dbReference type="NCBI Taxonomy" id="766498"/>
    <lineage>
        <taxon>Bacteria</taxon>
        <taxon>Bacillati</taxon>
        <taxon>Actinomycetota</taxon>
        <taxon>Actinomycetes</taxon>
        <taxon>Kitasatosporales</taxon>
        <taxon>Streptomycetaceae</taxon>
        <taxon>Streptomyces</taxon>
    </lineage>
</organism>
<dbReference type="InterPro" id="IPR002577">
    <property type="entry name" value="HTH_HxlR"/>
</dbReference>
<dbReference type="Proteomes" id="UP001501563">
    <property type="component" value="Unassembled WGS sequence"/>
</dbReference>
<proteinExistence type="predicted"/>
<gene>
    <name evidence="5" type="ORF">GCM10022207_58510</name>
</gene>
<name>A0ABP7KPB2_9ACTN</name>
<dbReference type="EMBL" id="BAAAZA010000019">
    <property type="protein sequence ID" value="GAA3883754.1"/>
    <property type="molecule type" value="Genomic_DNA"/>
</dbReference>
<keyword evidence="3" id="KW-0804">Transcription</keyword>
<evidence type="ECO:0000259" key="4">
    <source>
        <dbReference type="PROSITE" id="PS51118"/>
    </source>
</evidence>
<dbReference type="Pfam" id="PF01638">
    <property type="entry name" value="HxlR"/>
    <property type="match status" value="1"/>
</dbReference>
<evidence type="ECO:0000256" key="2">
    <source>
        <dbReference type="ARBA" id="ARBA00023125"/>
    </source>
</evidence>
<dbReference type="SUPFAM" id="SSF46785">
    <property type="entry name" value="Winged helix' DNA-binding domain"/>
    <property type="match status" value="1"/>
</dbReference>
<dbReference type="PANTHER" id="PTHR33204:SF18">
    <property type="entry name" value="TRANSCRIPTIONAL REGULATORY PROTEIN"/>
    <property type="match status" value="1"/>
</dbReference>
<reference evidence="6" key="1">
    <citation type="journal article" date="2019" name="Int. J. Syst. Evol. Microbiol.">
        <title>The Global Catalogue of Microorganisms (GCM) 10K type strain sequencing project: providing services to taxonomists for standard genome sequencing and annotation.</title>
        <authorList>
            <consortium name="The Broad Institute Genomics Platform"/>
            <consortium name="The Broad Institute Genome Sequencing Center for Infectious Disease"/>
            <person name="Wu L."/>
            <person name="Ma J."/>
        </authorList>
    </citation>
    <scope>NUCLEOTIDE SEQUENCE [LARGE SCALE GENOMIC DNA]</scope>
    <source>
        <strain evidence="6">JCM 16578</strain>
    </source>
</reference>
<protein>
    <submittedName>
        <fullName evidence="5">Helix-turn-helix domain-containing protein</fullName>
    </submittedName>
</protein>
<keyword evidence="2" id="KW-0238">DNA-binding</keyword>
<accession>A0ABP7KPB2</accession>
<evidence type="ECO:0000313" key="5">
    <source>
        <dbReference type="EMBL" id="GAA3883754.1"/>
    </source>
</evidence>
<comment type="caution">
    <text evidence="5">The sequence shown here is derived from an EMBL/GenBank/DDBJ whole genome shotgun (WGS) entry which is preliminary data.</text>
</comment>
<keyword evidence="6" id="KW-1185">Reference proteome</keyword>
<keyword evidence="1" id="KW-0805">Transcription regulation</keyword>
<dbReference type="InterPro" id="IPR036390">
    <property type="entry name" value="WH_DNA-bd_sf"/>
</dbReference>
<dbReference type="PROSITE" id="PS51118">
    <property type="entry name" value="HTH_HXLR"/>
    <property type="match status" value="1"/>
</dbReference>
<evidence type="ECO:0000313" key="6">
    <source>
        <dbReference type="Proteomes" id="UP001501563"/>
    </source>
</evidence>
<dbReference type="Gene3D" id="1.10.10.10">
    <property type="entry name" value="Winged helix-like DNA-binding domain superfamily/Winged helix DNA-binding domain"/>
    <property type="match status" value="1"/>
</dbReference>
<sequence>MGASMKRGELVNSACPIDRSLSEVGDTWTLQILRDAMHGVTRFTDFSKHIGLATNVLSARLQKLVAVGIFEIRESDLGNSHEYVLTEKGRDFHTVLAALRQWGQKHLFDEDEPMNRAIDARTGQPPRPMTLTAEDGRELTPDDMLIVQSRAADPIESAVPIETPRRHRR</sequence>
<evidence type="ECO:0000256" key="1">
    <source>
        <dbReference type="ARBA" id="ARBA00023015"/>
    </source>
</evidence>
<feature type="domain" description="HTH hxlR-type" evidence="4">
    <location>
        <begin position="15"/>
        <end position="111"/>
    </location>
</feature>
<evidence type="ECO:0000256" key="3">
    <source>
        <dbReference type="ARBA" id="ARBA00023163"/>
    </source>
</evidence>